<name>A0ABP9KJA1_9NOCA</name>
<feature type="transmembrane region" description="Helical" evidence="1">
    <location>
        <begin position="224"/>
        <end position="246"/>
    </location>
</feature>
<gene>
    <name evidence="2" type="ORF">GCM10023318_35960</name>
</gene>
<protein>
    <recommendedName>
        <fullName evidence="4">DUF1772 domain-containing protein</fullName>
    </recommendedName>
</protein>
<accession>A0ABP9KJA1</accession>
<proteinExistence type="predicted"/>
<feature type="transmembrane region" description="Helical" evidence="1">
    <location>
        <begin position="164"/>
        <end position="187"/>
    </location>
</feature>
<sequence length="255" mass="26915">MRMTRFQIRRRSVDHTALVRWAGGAGIAGSLLYALGDALLLGSKIEPDKHPILHEPDVKPEIGSMLPASTTRLTAGAMCGVFGAPLYLAAAWHLYEGLAPAGKARALPPALLLAGAWTTPAFIHGTFFHWGEAYKIAEELAPTSEEAKQRLLRQANDFGRAIAIAYWPFGIATVAASALTIAAVATGRTAYPRWAGPLVAPALPIAAASVVSGQHHLPGPAKHLMQGAGISLGHLISYGASTALLWSGRRLRAAR</sequence>
<evidence type="ECO:0000313" key="2">
    <source>
        <dbReference type="EMBL" id="GAA5057530.1"/>
    </source>
</evidence>
<feature type="transmembrane region" description="Helical" evidence="1">
    <location>
        <begin position="21"/>
        <end position="41"/>
    </location>
</feature>
<evidence type="ECO:0000256" key="1">
    <source>
        <dbReference type="SAM" id="Phobius"/>
    </source>
</evidence>
<organism evidence="2 3">
    <name type="scientific">Nocardia callitridis</name>
    <dbReference type="NCBI Taxonomy" id="648753"/>
    <lineage>
        <taxon>Bacteria</taxon>
        <taxon>Bacillati</taxon>
        <taxon>Actinomycetota</taxon>
        <taxon>Actinomycetes</taxon>
        <taxon>Mycobacteriales</taxon>
        <taxon>Nocardiaceae</taxon>
        <taxon>Nocardia</taxon>
    </lineage>
</organism>
<dbReference type="Proteomes" id="UP001500603">
    <property type="component" value="Unassembled WGS sequence"/>
</dbReference>
<keyword evidence="1" id="KW-1133">Transmembrane helix</keyword>
<reference evidence="3" key="1">
    <citation type="journal article" date="2019" name="Int. J. Syst. Evol. Microbiol.">
        <title>The Global Catalogue of Microorganisms (GCM) 10K type strain sequencing project: providing services to taxonomists for standard genome sequencing and annotation.</title>
        <authorList>
            <consortium name="The Broad Institute Genomics Platform"/>
            <consortium name="The Broad Institute Genome Sequencing Center for Infectious Disease"/>
            <person name="Wu L."/>
            <person name="Ma J."/>
        </authorList>
    </citation>
    <scope>NUCLEOTIDE SEQUENCE [LARGE SCALE GENOMIC DNA]</scope>
    <source>
        <strain evidence="3">JCM 18298</strain>
    </source>
</reference>
<evidence type="ECO:0000313" key="3">
    <source>
        <dbReference type="Proteomes" id="UP001500603"/>
    </source>
</evidence>
<comment type="caution">
    <text evidence="2">The sequence shown here is derived from an EMBL/GenBank/DDBJ whole genome shotgun (WGS) entry which is preliminary data.</text>
</comment>
<dbReference type="EMBL" id="BAABJM010000003">
    <property type="protein sequence ID" value="GAA5057530.1"/>
    <property type="molecule type" value="Genomic_DNA"/>
</dbReference>
<dbReference type="InterPro" id="IPR046475">
    <property type="entry name" value="DUF6796"/>
</dbReference>
<keyword evidence="1" id="KW-0472">Membrane</keyword>
<feature type="transmembrane region" description="Helical" evidence="1">
    <location>
        <begin position="73"/>
        <end position="95"/>
    </location>
</feature>
<dbReference type="Pfam" id="PF20599">
    <property type="entry name" value="DUF6796"/>
    <property type="match status" value="1"/>
</dbReference>
<evidence type="ECO:0008006" key="4">
    <source>
        <dbReference type="Google" id="ProtNLM"/>
    </source>
</evidence>
<keyword evidence="3" id="KW-1185">Reference proteome</keyword>
<keyword evidence="1" id="KW-0812">Transmembrane</keyword>